<comment type="caution">
    <text evidence="3">The sequence shown here is derived from an EMBL/GenBank/DDBJ whole genome shotgun (WGS) entry which is preliminary data.</text>
</comment>
<dbReference type="Proteomes" id="UP000612233">
    <property type="component" value="Unassembled WGS sequence"/>
</dbReference>
<evidence type="ECO:0000313" key="4">
    <source>
        <dbReference type="Proteomes" id="UP000612233"/>
    </source>
</evidence>
<dbReference type="EMBL" id="JACXAD010000010">
    <property type="protein sequence ID" value="MBD2768423.1"/>
    <property type="molecule type" value="Genomic_DNA"/>
</dbReference>
<dbReference type="PANTHER" id="PTHR46889:SF4">
    <property type="entry name" value="TRANSPOSASE INSO FOR INSERTION SEQUENCE ELEMENT IS911B-RELATED"/>
    <property type="match status" value="1"/>
</dbReference>
<dbReference type="InterPro" id="IPR036397">
    <property type="entry name" value="RNaseH_sf"/>
</dbReference>
<evidence type="ECO:0000313" key="3">
    <source>
        <dbReference type="EMBL" id="MBD2768423.1"/>
    </source>
</evidence>
<accession>A0A927BE40</accession>
<evidence type="ECO:0000256" key="1">
    <source>
        <dbReference type="SAM" id="MobiDB-lite"/>
    </source>
</evidence>
<dbReference type="SUPFAM" id="SSF53098">
    <property type="entry name" value="Ribonuclease H-like"/>
    <property type="match status" value="1"/>
</dbReference>
<proteinExistence type="predicted"/>
<name>A0A927BE40_9BACT</name>
<evidence type="ECO:0000259" key="2">
    <source>
        <dbReference type="Pfam" id="PF00665"/>
    </source>
</evidence>
<gene>
    <name evidence="3" type="ORF">IC235_11020</name>
</gene>
<dbReference type="Pfam" id="PF00665">
    <property type="entry name" value="rve"/>
    <property type="match status" value="1"/>
</dbReference>
<reference evidence="3" key="1">
    <citation type="submission" date="2020-09" db="EMBL/GenBank/DDBJ databases">
        <authorList>
            <person name="Kim M.K."/>
        </authorList>
    </citation>
    <scope>NUCLEOTIDE SEQUENCE</scope>
    <source>
        <strain evidence="3">BT664</strain>
    </source>
</reference>
<dbReference type="GO" id="GO:0003676">
    <property type="term" value="F:nucleic acid binding"/>
    <property type="evidence" value="ECO:0007669"/>
    <property type="project" value="InterPro"/>
</dbReference>
<dbReference type="RefSeq" id="WP_191005230.1">
    <property type="nucleotide sequence ID" value="NZ_JACXAD010000010.1"/>
</dbReference>
<protein>
    <submittedName>
        <fullName evidence="3">Transposase family protein</fullName>
    </submittedName>
</protein>
<sequence>MAAEQKLQRIDALLQRHQVTTAQLSEDRQQLKQLRLATEQQAGEALFHEALAAASLRLQTKLGALVKALVVDEATTRADLWRATHYYQQHDGHLSAQVPLDFLSFTQRAYVLDAQGRLRPSLYKALLFMEMATAIKSGQLSFTCCYQYRAFQANHVWVSDITYLPLANGSWAYLCAFWDVASKHVVGWHVMATMTEELVTTALQRGFWAQPPAPELCRALGPRRAVLRHRLPRPVAPKRGRAFADPRQPPGHRFAGRPSPGAGPARAAARARRGRVGPAAGPPPR</sequence>
<feature type="domain" description="Integrase catalytic" evidence="2">
    <location>
        <begin position="152"/>
        <end position="213"/>
    </location>
</feature>
<organism evidence="3 4">
    <name type="scientific">Hymenobacter montanus</name>
    <dbReference type="NCBI Taxonomy" id="2771359"/>
    <lineage>
        <taxon>Bacteria</taxon>
        <taxon>Pseudomonadati</taxon>
        <taxon>Bacteroidota</taxon>
        <taxon>Cytophagia</taxon>
        <taxon>Cytophagales</taxon>
        <taxon>Hymenobacteraceae</taxon>
        <taxon>Hymenobacter</taxon>
    </lineage>
</organism>
<dbReference type="PANTHER" id="PTHR46889">
    <property type="entry name" value="TRANSPOSASE INSF FOR INSERTION SEQUENCE IS3B-RELATED"/>
    <property type="match status" value="1"/>
</dbReference>
<dbReference type="GO" id="GO:0015074">
    <property type="term" value="P:DNA integration"/>
    <property type="evidence" value="ECO:0007669"/>
    <property type="project" value="InterPro"/>
</dbReference>
<dbReference type="InterPro" id="IPR012337">
    <property type="entry name" value="RNaseH-like_sf"/>
</dbReference>
<feature type="region of interest" description="Disordered" evidence="1">
    <location>
        <begin position="237"/>
        <end position="285"/>
    </location>
</feature>
<dbReference type="AlphaFoldDB" id="A0A927BE40"/>
<dbReference type="InterPro" id="IPR050900">
    <property type="entry name" value="Transposase_IS3/IS150/IS904"/>
</dbReference>
<keyword evidence="4" id="KW-1185">Reference proteome</keyword>
<feature type="compositionally biased region" description="Low complexity" evidence="1">
    <location>
        <begin position="256"/>
        <end position="268"/>
    </location>
</feature>
<dbReference type="InterPro" id="IPR001584">
    <property type="entry name" value="Integrase_cat-core"/>
</dbReference>
<dbReference type="Gene3D" id="3.30.420.10">
    <property type="entry name" value="Ribonuclease H-like superfamily/Ribonuclease H"/>
    <property type="match status" value="1"/>
</dbReference>